<keyword evidence="3" id="KW-1185">Reference proteome</keyword>
<reference evidence="2 3" key="1">
    <citation type="submission" date="2022-05" db="EMBL/GenBank/DDBJ databases">
        <title>Genome Sequencing of Bee-Associated Microbes.</title>
        <authorList>
            <person name="Dunlap C."/>
        </authorList>
    </citation>
    <scope>NUCLEOTIDE SEQUENCE [LARGE SCALE GENOMIC DNA]</scope>
    <source>
        <strain evidence="2 3">NRRL B-14421</strain>
    </source>
</reference>
<dbReference type="EMBL" id="JAMDMX010000107">
    <property type="protein sequence ID" value="MCY9696702.1"/>
    <property type="molecule type" value="Genomic_DNA"/>
</dbReference>
<keyword evidence="1" id="KW-0175">Coiled coil</keyword>
<gene>
    <name evidence="2" type="ORF">M5X19_27920</name>
</gene>
<evidence type="ECO:0000313" key="2">
    <source>
        <dbReference type="EMBL" id="MCY9696702.1"/>
    </source>
</evidence>
<dbReference type="RefSeq" id="WP_029199364.1">
    <property type="nucleotide sequence ID" value="NZ_JAMDMW010000079.1"/>
</dbReference>
<proteinExistence type="predicted"/>
<accession>A0ABT4GKH5</accession>
<protein>
    <submittedName>
        <fullName evidence="2">DUF2524 domain-containing protein</fullName>
    </submittedName>
</protein>
<comment type="caution">
    <text evidence="2">The sequence shown here is derived from an EMBL/GenBank/DDBJ whole genome shotgun (WGS) entry which is preliminary data.</text>
</comment>
<name>A0ABT4GKH5_9BACL</name>
<sequence>MLDQLESNYDCANAGSDLHSLKQELEQFQGQAASSDKEQEELRNRLENQIRFIENKCSIPSEHIPK</sequence>
<dbReference type="Proteomes" id="UP001527099">
    <property type="component" value="Unassembled WGS sequence"/>
</dbReference>
<evidence type="ECO:0000313" key="3">
    <source>
        <dbReference type="Proteomes" id="UP001527099"/>
    </source>
</evidence>
<organism evidence="2 3">
    <name type="scientific">Paenibacillus alginolyticus</name>
    <dbReference type="NCBI Taxonomy" id="59839"/>
    <lineage>
        <taxon>Bacteria</taxon>
        <taxon>Bacillati</taxon>
        <taxon>Bacillota</taxon>
        <taxon>Bacilli</taxon>
        <taxon>Bacillales</taxon>
        <taxon>Paenibacillaceae</taxon>
        <taxon>Paenibacillus</taxon>
    </lineage>
</organism>
<feature type="coiled-coil region" evidence="1">
    <location>
        <begin position="11"/>
        <end position="56"/>
    </location>
</feature>
<evidence type="ECO:0000256" key="1">
    <source>
        <dbReference type="SAM" id="Coils"/>
    </source>
</evidence>